<gene>
    <name evidence="3" type="ORF">SORBI_3003G070200</name>
</gene>
<dbReference type="Gramene" id="EES00313">
    <property type="protein sequence ID" value="EES00313"/>
    <property type="gene ID" value="SORBI_3003G070200"/>
</dbReference>
<organism evidence="3 4">
    <name type="scientific">Sorghum bicolor</name>
    <name type="common">Sorghum</name>
    <name type="synonym">Sorghum vulgare</name>
    <dbReference type="NCBI Taxonomy" id="4558"/>
    <lineage>
        <taxon>Eukaryota</taxon>
        <taxon>Viridiplantae</taxon>
        <taxon>Streptophyta</taxon>
        <taxon>Embryophyta</taxon>
        <taxon>Tracheophyta</taxon>
        <taxon>Spermatophyta</taxon>
        <taxon>Magnoliopsida</taxon>
        <taxon>Liliopsida</taxon>
        <taxon>Poales</taxon>
        <taxon>Poaceae</taxon>
        <taxon>PACMAD clade</taxon>
        <taxon>Panicoideae</taxon>
        <taxon>Andropogonodae</taxon>
        <taxon>Andropogoneae</taxon>
        <taxon>Sorghinae</taxon>
        <taxon>Sorghum</taxon>
    </lineage>
</organism>
<evidence type="ECO:0000313" key="4">
    <source>
        <dbReference type="Proteomes" id="UP000000768"/>
    </source>
</evidence>
<dbReference type="HOGENOM" id="CLU_089487_0_0_1"/>
<dbReference type="InterPro" id="IPR036466">
    <property type="entry name" value="Pollen_allergen_ole-e-6_sf"/>
</dbReference>
<accession>C5XPZ0</accession>
<feature type="chain" id="PRO_5002956443" evidence="2">
    <location>
        <begin position="29"/>
        <end position="137"/>
    </location>
</feature>
<dbReference type="PANTHER" id="PTHR36312">
    <property type="entry name" value="THIONIN-LIKE PROTEIN 1"/>
    <property type="match status" value="1"/>
</dbReference>
<feature type="compositionally biased region" description="Basic and acidic residues" evidence="1">
    <location>
        <begin position="84"/>
        <end position="98"/>
    </location>
</feature>
<sequence length="137" mass="14097">MAAGRAVAAAAMAASAAALLLLAGGVYADCYNDCFNDCMSRLNQRDYCSYACDKVCSPDAAAAAATLPRPRPLAAVVGPAASLADHRHPSDTKQDADAAVRPAALPEPDHPFHETHGAVEPDASGHVIRPARVPVLP</sequence>
<keyword evidence="2" id="KW-0732">Signal</keyword>
<evidence type="ECO:0000256" key="2">
    <source>
        <dbReference type="SAM" id="SignalP"/>
    </source>
</evidence>
<dbReference type="AlphaFoldDB" id="C5XPZ0"/>
<dbReference type="OMA" id="HPFHETH"/>
<feature type="signal peptide" evidence="2">
    <location>
        <begin position="1"/>
        <end position="28"/>
    </location>
</feature>
<reference evidence="3 4" key="1">
    <citation type="journal article" date="2009" name="Nature">
        <title>The Sorghum bicolor genome and the diversification of grasses.</title>
        <authorList>
            <person name="Paterson A.H."/>
            <person name="Bowers J.E."/>
            <person name="Bruggmann R."/>
            <person name="Dubchak I."/>
            <person name="Grimwood J."/>
            <person name="Gundlach H."/>
            <person name="Haberer G."/>
            <person name="Hellsten U."/>
            <person name="Mitros T."/>
            <person name="Poliakov A."/>
            <person name="Schmutz J."/>
            <person name="Spannagl M."/>
            <person name="Tang H."/>
            <person name="Wang X."/>
            <person name="Wicker T."/>
            <person name="Bharti A.K."/>
            <person name="Chapman J."/>
            <person name="Feltus F.A."/>
            <person name="Gowik U."/>
            <person name="Grigoriev I.V."/>
            <person name="Lyons E."/>
            <person name="Maher C.A."/>
            <person name="Martis M."/>
            <person name="Narechania A."/>
            <person name="Otillar R.P."/>
            <person name="Penning B.W."/>
            <person name="Salamov A.A."/>
            <person name="Wang Y."/>
            <person name="Zhang L."/>
            <person name="Carpita N.C."/>
            <person name="Freeling M."/>
            <person name="Gingle A.R."/>
            <person name="Hash C.T."/>
            <person name="Keller B."/>
            <person name="Klein P."/>
            <person name="Kresovich S."/>
            <person name="McCann M.C."/>
            <person name="Ming R."/>
            <person name="Peterson D.G."/>
            <person name="Mehboob-ur-Rahman"/>
            <person name="Ware D."/>
            <person name="Westhoff P."/>
            <person name="Mayer K.F."/>
            <person name="Messing J."/>
            <person name="Rokhsar D.S."/>
        </authorList>
    </citation>
    <scope>NUCLEOTIDE SEQUENCE [LARGE SCALE GENOMIC DNA]</scope>
    <source>
        <strain evidence="4">cv. BTx623</strain>
    </source>
</reference>
<feature type="region of interest" description="Disordered" evidence="1">
    <location>
        <begin position="118"/>
        <end position="137"/>
    </location>
</feature>
<dbReference type="OrthoDB" id="688784at2759"/>
<name>C5XPZ0_SORBI</name>
<protein>
    <submittedName>
        <fullName evidence="3">Uncharacterized protein</fullName>
    </submittedName>
</protein>
<dbReference type="InterPro" id="IPR038975">
    <property type="entry name" value="THNL"/>
</dbReference>
<dbReference type="InParanoid" id="C5XPZ0"/>
<dbReference type="Gene3D" id="1.10.287.720">
    <property type="entry name" value="Pollen allergen ole e 6"/>
    <property type="match status" value="1"/>
</dbReference>
<proteinExistence type="predicted"/>
<evidence type="ECO:0000313" key="3">
    <source>
        <dbReference type="EMBL" id="EES00313.1"/>
    </source>
</evidence>
<reference evidence="4" key="2">
    <citation type="journal article" date="2018" name="Plant J.">
        <title>The Sorghum bicolor reference genome: improved assembly, gene annotations, a transcriptome atlas, and signatures of genome organization.</title>
        <authorList>
            <person name="McCormick R.F."/>
            <person name="Truong S.K."/>
            <person name="Sreedasyam A."/>
            <person name="Jenkins J."/>
            <person name="Shu S."/>
            <person name="Sims D."/>
            <person name="Kennedy M."/>
            <person name="Amirebrahimi M."/>
            <person name="Weers B.D."/>
            <person name="McKinley B."/>
            <person name="Mattison A."/>
            <person name="Morishige D.T."/>
            <person name="Grimwood J."/>
            <person name="Schmutz J."/>
            <person name="Mullet J.E."/>
        </authorList>
    </citation>
    <scope>NUCLEOTIDE SEQUENCE [LARGE SCALE GENOMIC DNA]</scope>
    <source>
        <strain evidence="4">cv. BTx623</strain>
    </source>
</reference>
<evidence type="ECO:0000256" key="1">
    <source>
        <dbReference type="SAM" id="MobiDB-lite"/>
    </source>
</evidence>
<dbReference type="EMBL" id="CM000762">
    <property type="protein sequence ID" value="EES00313.1"/>
    <property type="molecule type" value="Genomic_DNA"/>
</dbReference>
<feature type="region of interest" description="Disordered" evidence="1">
    <location>
        <begin position="80"/>
        <end position="109"/>
    </location>
</feature>
<dbReference type="PANTHER" id="PTHR36312:SF1">
    <property type="entry name" value="OS01G0594500 PROTEIN"/>
    <property type="match status" value="1"/>
</dbReference>
<dbReference type="Proteomes" id="UP000000768">
    <property type="component" value="Chromosome 3"/>
</dbReference>
<keyword evidence="4" id="KW-1185">Reference proteome</keyword>